<proteinExistence type="predicted"/>
<reference evidence="2" key="4">
    <citation type="journal article" date="2020" name="Int. J. Syst. Evol. Microbiol.">
        <title>Leptospira yasudae sp. nov. and Leptospira stimsonii sp. nov., two new species of the pathogenic group isolated from environmental sources.</title>
        <authorList>
            <person name="Casanovas-Massana A."/>
            <person name="Hamond C."/>
            <person name="Santos L.A."/>
            <person name="de Oliveira D."/>
            <person name="Hacker K.P."/>
            <person name="Balassiano I."/>
            <person name="Costa F."/>
            <person name="Medeiros M.A."/>
            <person name="Reis M.G."/>
            <person name="Ko A.I."/>
            <person name="Wunder E.A."/>
        </authorList>
    </citation>
    <scope>NUCLEOTIDE SEQUENCE</scope>
    <source>
        <strain evidence="2">AMB6-RJ</strain>
    </source>
</reference>
<dbReference type="InterPro" id="IPR029069">
    <property type="entry name" value="HotDog_dom_sf"/>
</dbReference>
<evidence type="ECO:0000313" key="5">
    <source>
        <dbReference type="Proteomes" id="UP000297422"/>
    </source>
</evidence>
<evidence type="ECO:0000313" key="4">
    <source>
        <dbReference type="Proteomes" id="UP000266669"/>
    </source>
</evidence>
<keyword evidence="5" id="KW-1185">Reference proteome</keyword>
<dbReference type="Proteomes" id="UP000266669">
    <property type="component" value="Unassembled WGS sequence"/>
</dbReference>
<evidence type="ECO:0000259" key="1">
    <source>
        <dbReference type="Pfam" id="PF20791"/>
    </source>
</evidence>
<evidence type="ECO:0000313" key="3">
    <source>
        <dbReference type="EMBL" id="TGM20997.1"/>
    </source>
</evidence>
<gene>
    <name evidence="2" type="ORF">DLM78_23280</name>
    <name evidence="3" type="ORF">EHQ90_02515</name>
</gene>
<dbReference type="Gene3D" id="3.10.129.10">
    <property type="entry name" value="Hotdog Thioesterase"/>
    <property type="match status" value="1"/>
</dbReference>
<reference evidence="5" key="3">
    <citation type="journal article" date="2019" name="PLoS Negl. Trop. Dis.">
        <title>Revisiting the worldwide diversity of Leptospira species in the environment.</title>
        <authorList>
            <person name="Vincent A.T."/>
            <person name="Schiettekatte O."/>
            <person name="Bourhy P."/>
            <person name="Veyrier F.J."/>
            <person name="Picardeau M."/>
        </authorList>
    </citation>
    <scope>NUCLEOTIDE SEQUENCE [LARGE SCALE GENOMIC DNA]</scope>
    <source>
        <strain evidence="5">201702407</strain>
    </source>
</reference>
<reference evidence="4" key="1">
    <citation type="submission" date="2018-05" db="EMBL/GenBank/DDBJ databases">
        <title>Leptospira yasudae sp. nov. and Leptospira stimsonii sp. nov., two pathogenic species of the genus Leptospira isolated from environmental sources.</title>
        <authorList>
            <person name="Casanovas-Massana A."/>
            <person name="Hamond C."/>
            <person name="Santos L.A."/>
            <person name="Hacker K.P."/>
            <person name="Balassiano I."/>
            <person name="Medeiros M.A."/>
            <person name="Reis M.G."/>
            <person name="Ko A.I."/>
            <person name="Wunder E.A."/>
        </authorList>
    </citation>
    <scope>NUCLEOTIDE SEQUENCE [LARGE SCALE GENOMIC DNA]</scope>
    <source>
        <strain evidence="4">AMB6-RJ</strain>
    </source>
</reference>
<protein>
    <recommendedName>
        <fullName evidence="1">Acyl-ACP thioesterase-like C-terminal domain-containing protein</fullName>
    </recommendedName>
</protein>
<feature type="domain" description="Acyl-ACP thioesterase-like C-terminal" evidence="1">
    <location>
        <begin position="39"/>
        <end position="56"/>
    </location>
</feature>
<dbReference type="SUPFAM" id="SSF54637">
    <property type="entry name" value="Thioesterase/thiol ester dehydrase-isomerase"/>
    <property type="match status" value="1"/>
</dbReference>
<dbReference type="EMBL" id="QHCS01000012">
    <property type="protein sequence ID" value="RHX83130.1"/>
    <property type="molecule type" value="Genomic_DNA"/>
</dbReference>
<evidence type="ECO:0000313" key="2">
    <source>
        <dbReference type="EMBL" id="RHX83130.1"/>
    </source>
</evidence>
<dbReference type="RefSeq" id="WP_118984149.1">
    <property type="nucleotide sequence ID" value="NZ_RQEQ01000016.1"/>
</dbReference>
<comment type="caution">
    <text evidence="2">The sequence shown here is derived from an EMBL/GenBank/DDBJ whole genome shotgun (WGS) entry which is preliminary data.</text>
</comment>
<dbReference type="Proteomes" id="UP000297422">
    <property type="component" value="Unassembled WGS sequence"/>
</dbReference>
<dbReference type="AlphaFoldDB" id="A0A4R9L7G3"/>
<dbReference type="Pfam" id="PF20791">
    <property type="entry name" value="Acyl-ACP_TE_C"/>
    <property type="match status" value="1"/>
</dbReference>
<sequence>MSCKRIVHFCCIRNRKGNRRRKYASEHGVQLLQTQEYFTEVRWQDIDQNQHVNNIVIL</sequence>
<organism evidence="2 4">
    <name type="scientific">Leptospira stimsonii</name>
    <dbReference type="NCBI Taxonomy" id="2202203"/>
    <lineage>
        <taxon>Bacteria</taxon>
        <taxon>Pseudomonadati</taxon>
        <taxon>Spirochaetota</taxon>
        <taxon>Spirochaetia</taxon>
        <taxon>Leptospirales</taxon>
        <taxon>Leptospiraceae</taxon>
        <taxon>Leptospira</taxon>
    </lineage>
</organism>
<dbReference type="EMBL" id="RQGT01000015">
    <property type="protein sequence ID" value="TGM20997.1"/>
    <property type="molecule type" value="Genomic_DNA"/>
</dbReference>
<reference evidence="3" key="2">
    <citation type="submission" date="2018-10" db="EMBL/GenBank/DDBJ databases">
        <authorList>
            <person name="Vincent A.T."/>
            <person name="Schiettekatte O."/>
            <person name="Bourhy P."/>
            <person name="Veyrier F.J."/>
            <person name="Picardeau M."/>
        </authorList>
    </citation>
    <scope>NUCLEOTIDE SEQUENCE</scope>
    <source>
        <strain evidence="3">201702407</strain>
    </source>
</reference>
<accession>A0A4R9L7G3</accession>
<dbReference type="InterPro" id="IPR049427">
    <property type="entry name" value="Acyl-ACP_TE_C"/>
</dbReference>
<name>A0A4R9L7G3_9LEPT</name>